<sequence length="130" mass="15215">MFLQTEYVRNRWKITFKNHKVYNVALRLLYASVNQKLGCANQTLEMTFFQKKKDVSTKVMECGEGPFFQFSNMRSYLQIADNERKSDSEIFAKQGYGIFAKKNRSLHKMFKKSKGSKGRMSHGFAEMSKL</sequence>
<dbReference type="Proteomes" id="UP000789570">
    <property type="component" value="Unassembled WGS sequence"/>
</dbReference>
<evidence type="ECO:0000313" key="2">
    <source>
        <dbReference type="Proteomes" id="UP000789570"/>
    </source>
</evidence>
<comment type="caution">
    <text evidence="1">The sequence shown here is derived from an EMBL/GenBank/DDBJ whole genome shotgun (WGS) entry which is preliminary data.</text>
</comment>
<name>A0A9N8VSE5_9GLOM</name>
<evidence type="ECO:0000313" key="1">
    <source>
        <dbReference type="EMBL" id="CAG8460767.1"/>
    </source>
</evidence>
<reference evidence="1" key="1">
    <citation type="submission" date="2021-06" db="EMBL/GenBank/DDBJ databases">
        <authorList>
            <person name="Kallberg Y."/>
            <person name="Tangrot J."/>
            <person name="Rosling A."/>
        </authorList>
    </citation>
    <scope>NUCLEOTIDE SEQUENCE</scope>
    <source>
        <strain evidence="1">UK204</strain>
    </source>
</reference>
<proteinExistence type="predicted"/>
<organism evidence="1 2">
    <name type="scientific">Funneliformis caledonium</name>
    <dbReference type="NCBI Taxonomy" id="1117310"/>
    <lineage>
        <taxon>Eukaryota</taxon>
        <taxon>Fungi</taxon>
        <taxon>Fungi incertae sedis</taxon>
        <taxon>Mucoromycota</taxon>
        <taxon>Glomeromycotina</taxon>
        <taxon>Glomeromycetes</taxon>
        <taxon>Glomerales</taxon>
        <taxon>Glomeraceae</taxon>
        <taxon>Funneliformis</taxon>
    </lineage>
</organism>
<gene>
    <name evidence="1" type="ORF">FCALED_LOCUS1731</name>
</gene>
<keyword evidence="2" id="KW-1185">Reference proteome</keyword>
<dbReference type="AlphaFoldDB" id="A0A9N8VSE5"/>
<dbReference type="EMBL" id="CAJVPQ010000234">
    <property type="protein sequence ID" value="CAG8460767.1"/>
    <property type="molecule type" value="Genomic_DNA"/>
</dbReference>
<protein>
    <submittedName>
        <fullName evidence="1">3836_t:CDS:1</fullName>
    </submittedName>
</protein>
<accession>A0A9N8VSE5</accession>